<gene>
    <name evidence="7" type="ORF">C6Y45_06525</name>
</gene>
<evidence type="ECO:0000259" key="6">
    <source>
        <dbReference type="Pfam" id="PF02826"/>
    </source>
</evidence>
<evidence type="ECO:0000256" key="3">
    <source>
        <dbReference type="ARBA" id="ARBA00023027"/>
    </source>
</evidence>
<dbReference type="PANTHER" id="PTHR43333:SF1">
    <property type="entry name" value="D-ISOMER SPECIFIC 2-HYDROXYACID DEHYDROGENASE NAD-BINDING DOMAIN-CONTAINING PROTEIN"/>
    <property type="match status" value="1"/>
</dbReference>
<feature type="domain" description="D-isomer specific 2-hydroxyacid dehydrogenase catalytic" evidence="5">
    <location>
        <begin position="8"/>
        <end position="302"/>
    </location>
</feature>
<dbReference type="RefSeq" id="WP_107584425.1">
    <property type="nucleotide sequence ID" value="NZ_PZJJ01000008.1"/>
</dbReference>
<evidence type="ECO:0000256" key="4">
    <source>
        <dbReference type="RuleBase" id="RU003719"/>
    </source>
</evidence>
<name>A0A2T4U7A0_9BACI</name>
<dbReference type="Pfam" id="PF02826">
    <property type="entry name" value="2-Hacid_dh_C"/>
    <property type="match status" value="1"/>
</dbReference>
<dbReference type="CDD" id="cd05300">
    <property type="entry name" value="2-Hacid_dh_1"/>
    <property type="match status" value="1"/>
</dbReference>
<dbReference type="SUPFAM" id="SSF51735">
    <property type="entry name" value="NAD(P)-binding Rossmann-fold domains"/>
    <property type="match status" value="1"/>
</dbReference>
<dbReference type="OrthoDB" id="9805416at2"/>
<dbReference type="InterPro" id="IPR006140">
    <property type="entry name" value="D-isomer_DH_NAD-bd"/>
</dbReference>
<evidence type="ECO:0000256" key="2">
    <source>
        <dbReference type="ARBA" id="ARBA00023002"/>
    </source>
</evidence>
<dbReference type="InterPro" id="IPR036291">
    <property type="entry name" value="NAD(P)-bd_dom_sf"/>
</dbReference>
<feature type="domain" description="D-isomer specific 2-hydroxyacid dehydrogenase NAD-binding" evidence="6">
    <location>
        <begin position="105"/>
        <end position="278"/>
    </location>
</feature>
<dbReference type="EMBL" id="PZJJ01000008">
    <property type="protein sequence ID" value="PTL39264.1"/>
    <property type="molecule type" value="Genomic_DNA"/>
</dbReference>
<dbReference type="InterPro" id="IPR029753">
    <property type="entry name" value="D-isomer_DH_CS"/>
</dbReference>
<dbReference type="Proteomes" id="UP000240509">
    <property type="component" value="Unassembled WGS sequence"/>
</dbReference>
<keyword evidence="2 4" id="KW-0560">Oxidoreductase</keyword>
<dbReference type="AlphaFoldDB" id="A0A2T4U7A0"/>
<comment type="similarity">
    <text evidence="1 4">Belongs to the D-isomer specific 2-hydroxyacid dehydrogenase family.</text>
</comment>
<dbReference type="GO" id="GO:0051287">
    <property type="term" value="F:NAD binding"/>
    <property type="evidence" value="ECO:0007669"/>
    <property type="project" value="InterPro"/>
</dbReference>
<proteinExistence type="inferred from homology"/>
<comment type="caution">
    <text evidence="7">The sequence shown here is derived from an EMBL/GenBank/DDBJ whole genome shotgun (WGS) entry which is preliminary data.</text>
</comment>
<dbReference type="GO" id="GO:0016616">
    <property type="term" value="F:oxidoreductase activity, acting on the CH-OH group of donors, NAD or NADP as acceptor"/>
    <property type="evidence" value="ECO:0007669"/>
    <property type="project" value="InterPro"/>
</dbReference>
<dbReference type="InterPro" id="IPR006139">
    <property type="entry name" value="D-isomer_2_OHA_DH_cat_dom"/>
</dbReference>
<evidence type="ECO:0000259" key="5">
    <source>
        <dbReference type="Pfam" id="PF00389"/>
    </source>
</evidence>
<sequence length="316" mass="35863">MIVLTSADIKKDIQEQLIDKYPEVEFRFRKDIKEAEEELPEAEILVTLGEDLTEEHIYQAEKLSWIMVISAGMDEMPFQAIAEKNILVTNARGIHAVPMAEYTIHMMLHSARQTTVVQEQERRKEWDRSPVMMELHGKTIVIVGAGAIGSEIARLANAFHMKTIGINRSGRMVEPFDETASIDNLYKELPKADFVVSVLPKMASTDRLFSTRTFSAMKKSAVFINIGRGNVVDEEAVLRSLNRGAFQHAILDVFNKEPLPSDHPFWEHEKVTVTPHLSGISPQYQPRAMGIFEENLRTYLSDEGEYINQVDPSKGY</sequence>
<dbReference type="PROSITE" id="PS00671">
    <property type="entry name" value="D_2_HYDROXYACID_DH_3"/>
    <property type="match status" value="1"/>
</dbReference>
<protein>
    <submittedName>
        <fullName evidence="7">D-2-hydroxyacid dehydrogenase</fullName>
    </submittedName>
</protein>
<accession>A0A2T4U7A0</accession>
<keyword evidence="8" id="KW-1185">Reference proteome</keyword>
<dbReference type="FunFam" id="3.40.50.720:FF:000363">
    <property type="entry name" value="D-isomer specific 2-hydroxyacid dehydrogenase"/>
    <property type="match status" value="1"/>
</dbReference>
<dbReference type="SUPFAM" id="SSF52283">
    <property type="entry name" value="Formate/glycerate dehydrogenase catalytic domain-like"/>
    <property type="match status" value="1"/>
</dbReference>
<organism evidence="7 8">
    <name type="scientific">Alkalicoccus saliphilus</name>
    <dbReference type="NCBI Taxonomy" id="200989"/>
    <lineage>
        <taxon>Bacteria</taxon>
        <taxon>Bacillati</taxon>
        <taxon>Bacillota</taxon>
        <taxon>Bacilli</taxon>
        <taxon>Bacillales</taxon>
        <taxon>Bacillaceae</taxon>
        <taxon>Alkalicoccus</taxon>
    </lineage>
</organism>
<evidence type="ECO:0000313" key="8">
    <source>
        <dbReference type="Proteomes" id="UP000240509"/>
    </source>
</evidence>
<dbReference type="PANTHER" id="PTHR43333">
    <property type="entry name" value="2-HACID_DH_C DOMAIN-CONTAINING PROTEIN"/>
    <property type="match status" value="1"/>
</dbReference>
<dbReference type="Gene3D" id="3.40.50.720">
    <property type="entry name" value="NAD(P)-binding Rossmann-like Domain"/>
    <property type="match status" value="2"/>
</dbReference>
<dbReference type="Pfam" id="PF00389">
    <property type="entry name" value="2-Hacid_dh"/>
    <property type="match status" value="1"/>
</dbReference>
<reference evidence="7 8" key="1">
    <citation type="submission" date="2018-03" db="EMBL/GenBank/DDBJ databases">
        <title>Alkalicoccus saliphilus sp. nov., isolated from a mineral pool.</title>
        <authorList>
            <person name="Zhao B."/>
        </authorList>
    </citation>
    <scope>NUCLEOTIDE SEQUENCE [LARGE SCALE GENOMIC DNA]</scope>
    <source>
        <strain evidence="7 8">6AG</strain>
    </source>
</reference>
<evidence type="ECO:0000256" key="1">
    <source>
        <dbReference type="ARBA" id="ARBA00005854"/>
    </source>
</evidence>
<evidence type="ECO:0000313" key="7">
    <source>
        <dbReference type="EMBL" id="PTL39264.1"/>
    </source>
</evidence>
<keyword evidence="3" id="KW-0520">NAD</keyword>